<feature type="transmembrane region" description="Helical" evidence="6">
    <location>
        <begin position="12"/>
        <end position="32"/>
    </location>
</feature>
<feature type="transmembrane region" description="Helical" evidence="6">
    <location>
        <begin position="185"/>
        <end position="205"/>
    </location>
</feature>
<feature type="transmembrane region" description="Helical" evidence="6">
    <location>
        <begin position="44"/>
        <end position="62"/>
    </location>
</feature>
<reference evidence="7 8" key="1">
    <citation type="submission" date="2015-11" db="EMBL/GenBank/DDBJ databases">
        <title>Genome Sequence of Bacillus simplex strain VanAntwerpen2.</title>
        <authorList>
            <person name="Couger M.B."/>
        </authorList>
    </citation>
    <scope>NUCLEOTIDE SEQUENCE [LARGE SCALE GENOMIC DNA]</scope>
    <source>
        <strain evidence="7 8">VanAntwerpen02</strain>
    </source>
</reference>
<dbReference type="NCBIfam" id="TIGR02737">
    <property type="entry name" value="caa3_CtaG"/>
    <property type="match status" value="1"/>
</dbReference>
<feature type="transmembrane region" description="Helical" evidence="6">
    <location>
        <begin position="149"/>
        <end position="173"/>
    </location>
</feature>
<keyword evidence="8" id="KW-1185">Reference proteome</keyword>
<dbReference type="AlphaFoldDB" id="A0A125QR42"/>
<sequence>MSIDIFGFRALWSPYYFAALVLITVGYFWLMTKKRGRFSGGTSLTGRQITYFLVAMILLYAVKGSPLDLLSHIMFSAHMFQMALLYLVIPPLFIIAIPDWVWRSFIDSRGVHGFFHFFTRPLFALLLFNVLFSLYHIPLVFDFIKTGMWIHAGYTVLLFATAILMWFPLVNQLAEHESLSGVKKVAYIFGSGILMTPACALIIFANAPLYDTFTNAESWASAMELCVPASALSNLTLSGPEMFNGLPLLEDQQLGGVLMKVIQEIVLGYVLGVIFFAWFKKENGGQNDIDPIPVDFQTVK</sequence>
<evidence type="ECO:0000313" key="7">
    <source>
        <dbReference type="EMBL" id="KWW11659.1"/>
    </source>
</evidence>
<evidence type="ECO:0000256" key="6">
    <source>
        <dbReference type="SAM" id="Phobius"/>
    </source>
</evidence>
<evidence type="ECO:0000256" key="3">
    <source>
        <dbReference type="ARBA" id="ARBA00022692"/>
    </source>
</evidence>
<gene>
    <name evidence="7" type="ORF">AS888_00975</name>
</gene>
<feature type="transmembrane region" description="Helical" evidence="6">
    <location>
        <begin position="82"/>
        <end position="102"/>
    </location>
</feature>
<feature type="transmembrane region" description="Helical" evidence="6">
    <location>
        <begin position="114"/>
        <end position="137"/>
    </location>
</feature>
<accession>A0A125QR42</accession>
<evidence type="ECO:0000313" key="8">
    <source>
        <dbReference type="Proteomes" id="UP000064189"/>
    </source>
</evidence>
<name>A0A125QR42_9BACI</name>
<dbReference type="InterPro" id="IPR019108">
    <property type="entry name" value="Caa3_assmbl_CtaG-rel"/>
</dbReference>
<dbReference type="RefSeq" id="WP_061144158.1">
    <property type="nucleotide sequence ID" value="NZ_LNNH01000051.1"/>
</dbReference>
<comment type="caution">
    <text evidence="7">The sequence shown here is derived from an EMBL/GenBank/DDBJ whole genome shotgun (WGS) entry which is preliminary data.</text>
</comment>
<dbReference type="InterPro" id="IPR014108">
    <property type="entry name" value="Caa3-assmbl_CtaG"/>
</dbReference>
<dbReference type="GO" id="GO:0005886">
    <property type="term" value="C:plasma membrane"/>
    <property type="evidence" value="ECO:0007669"/>
    <property type="project" value="UniProtKB-SubCell"/>
</dbReference>
<feature type="transmembrane region" description="Helical" evidence="6">
    <location>
        <begin position="257"/>
        <end position="279"/>
    </location>
</feature>
<dbReference type="Proteomes" id="UP000064189">
    <property type="component" value="Unassembled WGS sequence"/>
</dbReference>
<evidence type="ECO:0000256" key="2">
    <source>
        <dbReference type="ARBA" id="ARBA00022475"/>
    </source>
</evidence>
<evidence type="ECO:0000256" key="5">
    <source>
        <dbReference type="ARBA" id="ARBA00023136"/>
    </source>
</evidence>
<keyword evidence="3 6" id="KW-0812">Transmembrane</keyword>
<dbReference type="EMBL" id="LNNH01000051">
    <property type="protein sequence ID" value="KWW11659.1"/>
    <property type="molecule type" value="Genomic_DNA"/>
</dbReference>
<keyword evidence="4 6" id="KW-1133">Transmembrane helix</keyword>
<keyword evidence="2" id="KW-1003">Cell membrane</keyword>
<evidence type="ECO:0000256" key="4">
    <source>
        <dbReference type="ARBA" id="ARBA00022989"/>
    </source>
</evidence>
<organism evidence="7 8">
    <name type="scientific">Peribacillus simplex</name>
    <dbReference type="NCBI Taxonomy" id="1478"/>
    <lineage>
        <taxon>Bacteria</taxon>
        <taxon>Bacillati</taxon>
        <taxon>Bacillota</taxon>
        <taxon>Bacilli</taxon>
        <taxon>Bacillales</taxon>
        <taxon>Bacillaceae</taxon>
        <taxon>Peribacillus</taxon>
    </lineage>
</organism>
<evidence type="ECO:0000256" key="1">
    <source>
        <dbReference type="ARBA" id="ARBA00004651"/>
    </source>
</evidence>
<comment type="subcellular location">
    <subcellularLocation>
        <location evidence="1">Cell membrane</location>
        <topology evidence="1">Multi-pass membrane protein</topology>
    </subcellularLocation>
</comment>
<dbReference type="Pfam" id="PF09678">
    <property type="entry name" value="Caa3_CtaG"/>
    <property type="match status" value="1"/>
</dbReference>
<proteinExistence type="predicted"/>
<protein>
    <submittedName>
        <fullName evidence="7">Cytochrome c oxidase assembly factor CtaG</fullName>
    </submittedName>
</protein>
<keyword evidence="5 6" id="KW-0472">Membrane</keyword>